<comment type="caution">
    <text evidence="3">The sequence shown here is derived from an EMBL/GenBank/DDBJ whole genome shotgun (WGS) entry which is preliminary data.</text>
</comment>
<dbReference type="InterPro" id="IPR051910">
    <property type="entry name" value="ComF/GntX_DNA_util-trans"/>
</dbReference>
<dbReference type="InterPro" id="IPR029057">
    <property type="entry name" value="PRTase-like"/>
</dbReference>
<organism evidence="3 4">
    <name type="scientific">Planococcus chinensis</name>
    <dbReference type="NCBI Taxonomy" id="272917"/>
    <lineage>
        <taxon>Bacteria</taxon>
        <taxon>Bacillati</taxon>
        <taxon>Bacillota</taxon>
        <taxon>Bacilli</taxon>
        <taxon>Bacillales</taxon>
        <taxon>Caryophanaceae</taxon>
        <taxon>Planococcus</taxon>
    </lineage>
</organism>
<dbReference type="PANTHER" id="PTHR47505:SF1">
    <property type="entry name" value="DNA UTILIZATION PROTEIN YHGH"/>
    <property type="match status" value="1"/>
</dbReference>
<comment type="similarity">
    <text evidence="1">Belongs to the ComF/GntX family.</text>
</comment>
<protein>
    <submittedName>
        <fullName evidence="3">ComF family protein</fullName>
    </submittedName>
</protein>
<dbReference type="Pfam" id="PF00156">
    <property type="entry name" value="Pribosyltran"/>
    <property type="match status" value="1"/>
</dbReference>
<dbReference type="Proteomes" id="UP001597273">
    <property type="component" value="Unassembled WGS sequence"/>
</dbReference>
<evidence type="ECO:0000313" key="4">
    <source>
        <dbReference type="Proteomes" id="UP001597273"/>
    </source>
</evidence>
<dbReference type="InterPro" id="IPR000836">
    <property type="entry name" value="PRTase_dom"/>
</dbReference>
<dbReference type="SUPFAM" id="SSF53271">
    <property type="entry name" value="PRTase-like"/>
    <property type="match status" value="1"/>
</dbReference>
<accession>A0ABW4QF55</accession>
<evidence type="ECO:0000313" key="3">
    <source>
        <dbReference type="EMBL" id="MFD1862216.1"/>
    </source>
</evidence>
<evidence type="ECO:0000259" key="2">
    <source>
        <dbReference type="Pfam" id="PF00156"/>
    </source>
</evidence>
<name>A0ABW4QF55_9BACL</name>
<dbReference type="EMBL" id="JBHUFW010000004">
    <property type="protein sequence ID" value="MFD1862216.1"/>
    <property type="molecule type" value="Genomic_DNA"/>
</dbReference>
<dbReference type="RefSeq" id="WP_377339278.1">
    <property type="nucleotide sequence ID" value="NZ_JBHUFW010000004.1"/>
</dbReference>
<reference evidence="4" key="1">
    <citation type="journal article" date="2019" name="Int. J. Syst. Evol. Microbiol.">
        <title>The Global Catalogue of Microorganisms (GCM) 10K type strain sequencing project: providing services to taxonomists for standard genome sequencing and annotation.</title>
        <authorList>
            <consortium name="The Broad Institute Genomics Platform"/>
            <consortium name="The Broad Institute Genome Sequencing Center for Infectious Disease"/>
            <person name="Wu L."/>
            <person name="Ma J."/>
        </authorList>
    </citation>
    <scope>NUCLEOTIDE SEQUENCE [LARGE SCALE GENOMIC DNA]</scope>
    <source>
        <strain evidence="4">CGMCC 1.15475</strain>
    </source>
</reference>
<dbReference type="PANTHER" id="PTHR47505">
    <property type="entry name" value="DNA UTILIZATION PROTEIN YHGH"/>
    <property type="match status" value="1"/>
</dbReference>
<gene>
    <name evidence="3" type="ORF">ACFSDB_04705</name>
</gene>
<proteinExistence type="inferred from homology"/>
<dbReference type="CDD" id="cd06223">
    <property type="entry name" value="PRTases_typeI"/>
    <property type="match status" value="1"/>
</dbReference>
<feature type="domain" description="Phosphoribosyltransferase" evidence="2">
    <location>
        <begin position="180"/>
        <end position="214"/>
    </location>
</feature>
<dbReference type="Gene3D" id="3.40.50.2020">
    <property type="match status" value="1"/>
</dbReference>
<keyword evidence="4" id="KW-1185">Reference proteome</keyword>
<sequence length="219" mass="24772">MICLLCGNESHVLPSWRRLFCNDIEETVCKNCKGRFEKAGPGCRKCGLPGEEECRDCREWETTRFRGVIHSGRSLYVYNDAMKAFLHQYKFLQDAALSAVFAADLNSALKKEMAAVVPIPMKRENLKERTFAQVDLALEAAELPYVHLLHKTGGVQGKKNRAERMAAEELFAWNGKAVPKRIILVDDLYTTGTTMRHAAKVLEEAGAEEIRLFSMIRAY</sequence>
<evidence type="ECO:0000256" key="1">
    <source>
        <dbReference type="ARBA" id="ARBA00008007"/>
    </source>
</evidence>